<protein>
    <recommendedName>
        <fullName evidence="4">LysR substrate binding domain-containing protein</fullName>
    </recommendedName>
</protein>
<comment type="caution">
    <text evidence="2">The sequence shown here is derived from an EMBL/GenBank/DDBJ whole genome shotgun (WGS) entry which is preliminary data.</text>
</comment>
<evidence type="ECO:0000256" key="1">
    <source>
        <dbReference type="SAM" id="Phobius"/>
    </source>
</evidence>
<evidence type="ECO:0008006" key="4">
    <source>
        <dbReference type="Google" id="ProtNLM"/>
    </source>
</evidence>
<keyword evidence="1" id="KW-0472">Membrane</keyword>
<feature type="transmembrane region" description="Helical" evidence="1">
    <location>
        <begin position="6"/>
        <end position="28"/>
    </location>
</feature>
<name>A0A4V2VET8_9HYPH</name>
<reference evidence="2 3" key="1">
    <citation type="submission" date="2019-03" db="EMBL/GenBank/DDBJ databases">
        <title>Genomic Encyclopedia of Type Strains, Phase IV (KMG-V): Genome sequencing to study the core and pangenomes of soil and plant-associated prokaryotes.</title>
        <authorList>
            <person name="Whitman W."/>
        </authorList>
    </citation>
    <scope>NUCLEOTIDE SEQUENCE [LARGE SCALE GENOMIC DNA]</scope>
    <source>
        <strain evidence="2 3">IE4868</strain>
    </source>
</reference>
<keyword evidence="1" id="KW-1133">Transmembrane helix</keyword>
<sequence length="107" mass="11434">MAAPGVLSSFTIMSVSAGGLVLIVHPIAGEFVETGRDFNVAVDPAVTTNDMGVMVRMACAGAGVTFGMVQTFQSYFDRGESWCRCLRISVHRFRAFISIIPSAKGSR</sequence>
<proteinExistence type="predicted"/>
<gene>
    <name evidence="2" type="ORF">EV129_105181</name>
</gene>
<evidence type="ECO:0000313" key="2">
    <source>
        <dbReference type="EMBL" id="TCU37865.1"/>
    </source>
</evidence>
<keyword evidence="1" id="KW-0812">Transmembrane</keyword>
<accession>A0A4V2VET8</accession>
<dbReference type="AlphaFoldDB" id="A0A4V2VET8"/>
<dbReference type="Proteomes" id="UP000295507">
    <property type="component" value="Unassembled WGS sequence"/>
</dbReference>
<dbReference type="EMBL" id="SMBK01000005">
    <property type="protein sequence ID" value="TCU37865.1"/>
    <property type="molecule type" value="Genomic_DNA"/>
</dbReference>
<organism evidence="2 3">
    <name type="scientific">Rhizobium azibense</name>
    <dbReference type="NCBI Taxonomy" id="1136135"/>
    <lineage>
        <taxon>Bacteria</taxon>
        <taxon>Pseudomonadati</taxon>
        <taxon>Pseudomonadota</taxon>
        <taxon>Alphaproteobacteria</taxon>
        <taxon>Hyphomicrobiales</taxon>
        <taxon>Rhizobiaceae</taxon>
        <taxon>Rhizobium/Agrobacterium group</taxon>
        <taxon>Rhizobium</taxon>
    </lineage>
</organism>
<evidence type="ECO:0000313" key="3">
    <source>
        <dbReference type="Proteomes" id="UP000295507"/>
    </source>
</evidence>